<dbReference type="EMBL" id="UINC01173390">
    <property type="protein sequence ID" value="SVD78956.1"/>
    <property type="molecule type" value="Genomic_DNA"/>
</dbReference>
<gene>
    <name evidence="1" type="ORF">METZ01_LOCUS431810</name>
</gene>
<proteinExistence type="predicted"/>
<organism evidence="1">
    <name type="scientific">marine metagenome</name>
    <dbReference type="NCBI Taxonomy" id="408172"/>
    <lineage>
        <taxon>unclassified sequences</taxon>
        <taxon>metagenomes</taxon>
        <taxon>ecological metagenomes</taxon>
    </lineage>
</organism>
<protein>
    <submittedName>
        <fullName evidence="1">Uncharacterized protein</fullName>
    </submittedName>
</protein>
<evidence type="ECO:0000313" key="1">
    <source>
        <dbReference type="EMBL" id="SVD78956.1"/>
    </source>
</evidence>
<sequence>MSNLDLAFDAPLAEEDVVRIEVPISVEQAMTSEDKWDPEGWQTFLAWFKENMLNDREEAGVDAKARQSGVGISSTDFNRVVYNLLDSKKGIPSITAWWEDNRPDSSEQFESENHVVFVSDILEFAWHLMPLSNGTSIGVNYS</sequence>
<accession>A0A382Y6M1</accession>
<name>A0A382Y6M1_9ZZZZ</name>
<feature type="non-terminal residue" evidence="1">
    <location>
        <position position="142"/>
    </location>
</feature>
<reference evidence="1" key="1">
    <citation type="submission" date="2018-05" db="EMBL/GenBank/DDBJ databases">
        <authorList>
            <person name="Lanie J.A."/>
            <person name="Ng W.-L."/>
            <person name="Kazmierczak K.M."/>
            <person name="Andrzejewski T.M."/>
            <person name="Davidsen T.M."/>
            <person name="Wayne K.J."/>
            <person name="Tettelin H."/>
            <person name="Glass J.I."/>
            <person name="Rusch D."/>
            <person name="Podicherti R."/>
            <person name="Tsui H.-C.T."/>
            <person name="Winkler M.E."/>
        </authorList>
    </citation>
    <scope>NUCLEOTIDE SEQUENCE</scope>
</reference>
<dbReference type="AlphaFoldDB" id="A0A382Y6M1"/>